<reference evidence="2" key="1">
    <citation type="submission" date="2019-09" db="EMBL/GenBank/DDBJ databases">
        <title>Characterisation of the sponge microbiome using genome-centric metagenomics.</title>
        <authorList>
            <person name="Engelberts J.P."/>
            <person name="Robbins S.J."/>
            <person name="De Goeij J.M."/>
            <person name="Aranda M."/>
            <person name="Bell S.C."/>
            <person name="Webster N.S."/>
        </authorList>
    </citation>
    <scope>NUCLEOTIDE SEQUENCE</scope>
    <source>
        <strain evidence="2">SB0662_bin_9</strain>
    </source>
</reference>
<evidence type="ECO:0000259" key="1">
    <source>
        <dbReference type="PROSITE" id="PS51340"/>
    </source>
</evidence>
<sequence>MPGTRIVQGLLLPPPRVFAKIRVPSKFPQFRNPPMPSSAIWIDSIHVGQPRVVDGLQGEMTTSICRTRVSGPIQLNLRGLEGDAVGNREAHGWPNMAVCCHTLDDYRYWKQTLQLDLPPGWVGENWTLENARETEICLLDIYDVGGARVQVSKPRAPCQKQSWRVGRPDWIDHVIKALRTGFYLEVLSPGQVRAGDEWHLVERPLPDATVTAVNRCWYHEYDEGLARQLRKLESLDPNVAKMLDNAENRFTRMA</sequence>
<dbReference type="InterPro" id="IPR005302">
    <property type="entry name" value="MoCF_Sase_C"/>
</dbReference>
<dbReference type="PANTHER" id="PTHR30212:SF2">
    <property type="entry name" value="PROTEIN YIIM"/>
    <property type="match status" value="1"/>
</dbReference>
<organism evidence="2">
    <name type="scientific">Caldilineaceae bacterium SB0662_bin_9</name>
    <dbReference type="NCBI Taxonomy" id="2605258"/>
    <lineage>
        <taxon>Bacteria</taxon>
        <taxon>Bacillati</taxon>
        <taxon>Chloroflexota</taxon>
        <taxon>Caldilineae</taxon>
        <taxon>Caldilineales</taxon>
        <taxon>Caldilineaceae</taxon>
    </lineage>
</organism>
<name>A0A6B1DSE4_9CHLR</name>
<dbReference type="Gene3D" id="2.40.33.20">
    <property type="entry name" value="PK beta-barrel domain-like"/>
    <property type="match status" value="1"/>
</dbReference>
<dbReference type="InterPro" id="IPR052353">
    <property type="entry name" value="Benzoxazolinone_Detox_Enz"/>
</dbReference>
<dbReference type="EMBL" id="VXPY01000070">
    <property type="protein sequence ID" value="MYD90629.1"/>
    <property type="molecule type" value="Genomic_DNA"/>
</dbReference>
<protein>
    <submittedName>
        <fullName evidence="2">MOSC domain-containing protein</fullName>
    </submittedName>
</protein>
<dbReference type="PROSITE" id="PS51340">
    <property type="entry name" value="MOSC"/>
    <property type="match status" value="1"/>
</dbReference>
<gene>
    <name evidence="2" type="ORF">F4Y08_09890</name>
</gene>
<dbReference type="GO" id="GO:0003824">
    <property type="term" value="F:catalytic activity"/>
    <property type="evidence" value="ECO:0007669"/>
    <property type="project" value="InterPro"/>
</dbReference>
<dbReference type="InterPro" id="IPR011037">
    <property type="entry name" value="Pyrv_Knase-like_insert_dom_sf"/>
</dbReference>
<dbReference type="Pfam" id="PF03473">
    <property type="entry name" value="MOSC"/>
    <property type="match status" value="1"/>
</dbReference>
<dbReference type="AlphaFoldDB" id="A0A6B1DSE4"/>
<accession>A0A6B1DSE4</accession>
<proteinExistence type="predicted"/>
<dbReference type="GO" id="GO:0030170">
    <property type="term" value="F:pyridoxal phosphate binding"/>
    <property type="evidence" value="ECO:0007669"/>
    <property type="project" value="InterPro"/>
</dbReference>
<dbReference type="PANTHER" id="PTHR30212">
    <property type="entry name" value="PROTEIN YIIM"/>
    <property type="match status" value="1"/>
</dbReference>
<dbReference type="GO" id="GO:0030151">
    <property type="term" value="F:molybdenum ion binding"/>
    <property type="evidence" value="ECO:0007669"/>
    <property type="project" value="InterPro"/>
</dbReference>
<feature type="domain" description="MOSC" evidence="1">
    <location>
        <begin position="67"/>
        <end position="201"/>
    </location>
</feature>
<evidence type="ECO:0000313" key="2">
    <source>
        <dbReference type="EMBL" id="MYD90629.1"/>
    </source>
</evidence>
<comment type="caution">
    <text evidence="2">The sequence shown here is derived from an EMBL/GenBank/DDBJ whole genome shotgun (WGS) entry which is preliminary data.</text>
</comment>
<dbReference type="SUPFAM" id="SSF50800">
    <property type="entry name" value="PK beta-barrel domain-like"/>
    <property type="match status" value="1"/>
</dbReference>